<dbReference type="EMBL" id="BDGG01000001">
    <property type="protein sequence ID" value="GAU89515.1"/>
    <property type="molecule type" value="Genomic_DNA"/>
</dbReference>
<protein>
    <submittedName>
        <fullName evidence="2">Uncharacterized protein</fullName>
    </submittedName>
</protein>
<evidence type="ECO:0000313" key="3">
    <source>
        <dbReference type="Proteomes" id="UP000186922"/>
    </source>
</evidence>
<gene>
    <name evidence="2" type="primary">RvY_02059-1</name>
    <name evidence="2" type="synonym">RvY_02059.1</name>
    <name evidence="2" type="ORF">RvY_02059</name>
</gene>
<feature type="compositionally biased region" description="Acidic residues" evidence="1">
    <location>
        <begin position="1"/>
        <end position="16"/>
    </location>
</feature>
<sequence>MSASEDSDQDEMEMEEGGEKQMDVEQLVESNSSDTNEAVLPDLSKIQISSSSDHPVEMIPLSA</sequence>
<name>A0A1D1UM75_RAMVA</name>
<dbReference type="AlphaFoldDB" id="A0A1D1UM75"/>
<keyword evidence="3" id="KW-1185">Reference proteome</keyword>
<evidence type="ECO:0000313" key="2">
    <source>
        <dbReference type="EMBL" id="GAU89515.1"/>
    </source>
</evidence>
<organism evidence="2 3">
    <name type="scientific">Ramazzottius varieornatus</name>
    <name type="common">Water bear</name>
    <name type="synonym">Tardigrade</name>
    <dbReference type="NCBI Taxonomy" id="947166"/>
    <lineage>
        <taxon>Eukaryota</taxon>
        <taxon>Metazoa</taxon>
        <taxon>Ecdysozoa</taxon>
        <taxon>Tardigrada</taxon>
        <taxon>Eutardigrada</taxon>
        <taxon>Parachela</taxon>
        <taxon>Hypsibioidea</taxon>
        <taxon>Ramazzottiidae</taxon>
        <taxon>Ramazzottius</taxon>
    </lineage>
</organism>
<proteinExistence type="predicted"/>
<feature type="region of interest" description="Disordered" evidence="1">
    <location>
        <begin position="1"/>
        <end position="63"/>
    </location>
</feature>
<accession>A0A1D1UM75</accession>
<evidence type="ECO:0000256" key="1">
    <source>
        <dbReference type="SAM" id="MobiDB-lite"/>
    </source>
</evidence>
<reference evidence="2 3" key="1">
    <citation type="journal article" date="2016" name="Nat. Commun.">
        <title>Extremotolerant tardigrade genome and improved radiotolerance of human cultured cells by tardigrade-unique protein.</title>
        <authorList>
            <person name="Hashimoto T."/>
            <person name="Horikawa D.D."/>
            <person name="Saito Y."/>
            <person name="Kuwahara H."/>
            <person name="Kozuka-Hata H."/>
            <person name="Shin-I T."/>
            <person name="Minakuchi Y."/>
            <person name="Ohishi K."/>
            <person name="Motoyama A."/>
            <person name="Aizu T."/>
            <person name="Enomoto A."/>
            <person name="Kondo K."/>
            <person name="Tanaka S."/>
            <person name="Hara Y."/>
            <person name="Koshikawa S."/>
            <person name="Sagara H."/>
            <person name="Miura T."/>
            <person name="Yokobori S."/>
            <person name="Miyagawa K."/>
            <person name="Suzuki Y."/>
            <person name="Kubo T."/>
            <person name="Oyama M."/>
            <person name="Kohara Y."/>
            <person name="Fujiyama A."/>
            <person name="Arakawa K."/>
            <person name="Katayama T."/>
            <person name="Toyoda A."/>
            <person name="Kunieda T."/>
        </authorList>
    </citation>
    <scope>NUCLEOTIDE SEQUENCE [LARGE SCALE GENOMIC DNA]</scope>
    <source>
        <strain evidence="2 3">YOKOZUNA-1</strain>
    </source>
</reference>
<comment type="caution">
    <text evidence="2">The sequence shown here is derived from an EMBL/GenBank/DDBJ whole genome shotgun (WGS) entry which is preliminary data.</text>
</comment>
<dbReference type="Proteomes" id="UP000186922">
    <property type="component" value="Unassembled WGS sequence"/>
</dbReference>